<accession>R2SGQ7</accession>
<evidence type="ECO:0000313" key="3">
    <source>
        <dbReference type="EMBL" id="EOH92041.1"/>
    </source>
</evidence>
<comment type="caution">
    <text evidence="3">The sequence shown here is derived from an EMBL/GenBank/DDBJ whole genome shotgun (WGS) entry which is preliminary data.</text>
</comment>
<organism evidence="3 4">
    <name type="scientific">Enterococcus pallens ATCC BAA-351</name>
    <dbReference type="NCBI Taxonomy" id="1158607"/>
    <lineage>
        <taxon>Bacteria</taxon>
        <taxon>Bacillati</taxon>
        <taxon>Bacillota</taxon>
        <taxon>Bacilli</taxon>
        <taxon>Lactobacillales</taxon>
        <taxon>Enterococcaceae</taxon>
        <taxon>Enterococcus</taxon>
    </lineage>
</organism>
<keyword evidence="2" id="KW-1133">Transmembrane helix</keyword>
<evidence type="ECO:0000256" key="1">
    <source>
        <dbReference type="SAM" id="MobiDB-lite"/>
    </source>
</evidence>
<name>R2SGQ7_9ENTE</name>
<evidence type="ECO:0000313" key="4">
    <source>
        <dbReference type="Proteomes" id="UP000013782"/>
    </source>
</evidence>
<protein>
    <submittedName>
        <fullName evidence="3">Uncharacterized protein</fullName>
    </submittedName>
</protein>
<feature type="compositionally biased region" description="Basic and acidic residues" evidence="1">
    <location>
        <begin position="71"/>
        <end position="80"/>
    </location>
</feature>
<keyword evidence="2" id="KW-0812">Transmembrane</keyword>
<feature type="transmembrane region" description="Helical" evidence="2">
    <location>
        <begin position="16"/>
        <end position="34"/>
    </location>
</feature>
<evidence type="ECO:0000256" key="2">
    <source>
        <dbReference type="SAM" id="Phobius"/>
    </source>
</evidence>
<dbReference type="STRING" id="160454.RV10_GL004899"/>
<reference evidence="3 4" key="1">
    <citation type="submission" date="2013-02" db="EMBL/GenBank/DDBJ databases">
        <title>The Genome Sequence of Enterococcus pallens BAA-351.</title>
        <authorList>
            <consortium name="The Broad Institute Genome Sequencing Platform"/>
            <consortium name="The Broad Institute Genome Sequencing Center for Infectious Disease"/>
            <person name="Earl A.M."/>
            <person name="Gilmore M.S."/>
            <person name="Lebreton F."/>
            <person name="Walker B."/>
            <person name="Young S.K."/>
            <person name="Zeng Q."/>
            <person name="Gargeya S."/>
            <person name="Fitzgerald M."/>
            <person name="Haas B."/>
            <person name="Abouelleil A."/>
            <person name="Alvarado L."/>
            <person name="Arachchi H.M."/>
            <person name="Berlin A.M."/>
            <person name="Chapman S.B."/>
            <person name="Dewar J."/>
            <person name="Goldberg J."/>
            <person name="Griggs A."/>
            <person name="Gujja S."/>
            <person name="Hansen M."/>
            <person name="Howarth C."/>
            <person name="Imamovic A."/>
            <person name="Larimer J."/>
            <person name="McCowan C."/>
            <person name="Murphy C."/>
            <person name="Neiman D."/>
            <person name="Pearson M."/>
            <person name="Priest M."/>
            <person name="Roberts A."/>
            <person name="Saif S."/>
            <person name="Shea T."/>
            <person name="Sisk P."/>
            <person name="Sykes S."/>
            <person name="Wortman J."/>
            <person name="Nusbaum C."/>
            <person name="Birren B."/>
        </authorList>
    </citation>
    <scope>NUCLEOTIDE SEQUENCE [LARGE SCALE GENOMIC DNA]</scope>
    <source>
        <strain evidence="3 4">ATCC BAA-351</strain>
    </source>
</reference>
<keyword evidence="4" id="KW-1185">Reference proteome</keyword>
<gene>
    <name evidence="3" type="ORF">UAU_02940</name>
</gene>
<keyword evidence="2" id="KW-0472">Membrane</keyword>
<dbReference type="eggNOG" id="ENOG50306HC">
    <property type="taxonomic scope" value="Bacteria"/>
</dbReference>
<feature type="region of interest" description="Disordered" evidence="1">
    <location>
        <begin position="69"/>
        <end position="93"/>
    </location>
</feature>
<feature type="compositionally biased region" description="Basic residues" evidence="1">
    <location>
        <begin position="83"/>
        <end position="93"/>
    </location>
</feature>
<dbReference type="PATRIC" id="fig|1158607.3.peg.2923"/>
<dbReference type="HOGENOM" id="CLU_179174_0_0_9"/>
<proteinExistence type="predicted"/>
<sequence>MADFFQLIIQIIKNLGIRRFIFILFISATIIQFLRQRLEHRKHEDETTNIDDIYEMDENGLYPWEVDTDDSPERIPKDATRYVNRKSPKRGGW</sequence>
<dbReference type="Proteomes" id="UP000013782">
    <property type="component" value="Unassembled WGS sequence"/>
</dbReference>
<dbReference type="RefSeq" id="WP_010757922.1">
    <property type="nucleotide sequence ID" value="NZ_ASWD01000001.1"/>
</dbReference>
<dbReference type="EMBL" id="AJAQ01000031">
    <property type="protein sequence ID" value="EOH92041.1"/>
    <property type="molecule type" value="Genomic_DNA"/>
</dbReference>
<dbReference type="AlphaFoldDB" id="R2SGQ7"/>